<reference evidence="2 3" key="1">
    <citation type="submission" date="2024-07" db="EMBL/GenBank/DDBJ databases">
        <authorList>
            <person name="Wang L."/>
        </authorList>
    </citation>
    <scope>NUCLEOTIDE SEQUENCE [LARGE SCALE GENOMIC DNA]</scope>
    <source>
        <strain evidence="2 3">WL359</strain>
    </source>
</reference>
<keyword evidence="1" id="KW-0812">Transmembrane</keyword>
<dbReference type="Proteomes" id="UP001555342">
    <property type="component" value="Unassembled WGS sequence"/>
</dbReference>
<name>A0ABV3NRL0_9ENTR</name>
<feature type="transmembrane region" description="Helical" evidence="1">
    <location>
        <begin position="75"/>
        <end position="95"/>
    </location>
</feature>
<protein>
    <submittedName>
        <fullName evidence="2">Phage holin family protein</fullName>
    </submittedName>
</protein>
<dbReference type="InterPro" id="IPR032126">
    <property type="entry name" value="LydA_holin"/>
</dbReference>
<feature type="transmembrane region" description="Helical" evidence="1">
    <location>
        <begin position="46"/>
        <end position="69"/>
    </location>
</feature>
<dbReference type="Pfam" id="PF16083">
    <property type="entry name" value="Phage_holin_3_3"/>
    <property type="match status" value="1"/>
</dbReference>
<keyword evidence="3" id="KW-1185">Reference proteome</keyword>
<evidence type="ECO:0000313" key="3">
    <source>
        <dbReference type="Proteomes" id="UP001555342"/>
    </source>
</evidence>
<dbReference type="EMBL" id="JBFMVT010000002">
    <property type="protein sequence ID" value="MEW7312164.1"/>
    <property type="molecule type" value="Genomic_DNA"/>
</dbReference>
<evidence type="ECO:0000256" key="1">
    <source>
        <dbReference type="SAM" id="Phobius"/>
    </source>
</evidence>
<evidence type="ECO:0000313" key="2">
    <source>
        <dbReference type="EMBL" id="MEW7312164.1"/>
    </source>
</evidence>
<keyword evidence="1" id="KW-0472">Membrane</keyword>
<dbReference type="RefSeq" id="WP_367594429.1">
    <property type="nucleotide sequence ID" value="NZ_JBFMVT010000002.1"/>
</dbReference>
<accession>A0ABV3NRL0</accession>
<comment type="caution">
    <text evidence="2">The sequence shown here is derived from an EMBL/GenBank/DDBJ whole genome shotgun (WGS) entry which is preliminary data.</text>
</comment>
<feature type="transmembrane region" description="Helical" evidence="1">
    <location>
        <begin position="17"/>
        <end position="34"/>
    </location>
</feature>
<proteinExistence type="predicted"/>
<gene>
    <name evidence="2" type="ORF">AB1E22_05485</name>
</gene>
<keyword evidence="1" id="KW-1133">Transmembrane helix</keyword>
<sequence>MSVTEGANNILLMNHEIIFSILLMSAWGGIVRYIMLRVNYSFMQDIINCIMQIIVSCFCGAMLSIILINRSINDNRVLILAGLGGVFSGPILNVLGKKLADWVENTPPRNR</sequence>
<organism evidence="2 3">
    <name type="scientific">Buttiauxella gaviniae</name>
    <dbReference type="NCBI Taxonomy" id="82990"/>
    <lineage>
        <taxon>Bacteria</taxon>
        <taxon>Pseudomonadati</taxon>
        <taxon>Pseudomonadota</taxon>
        <taxon>Gammaproteobacteria</taxon>
        <taxon>Enterobacterales</taxon>
        <taxon>Enterobacteriaceae</taxon>
        <taxon>Buttiauxella</taxon>
    </lineage>
</organism>